<reference evidence="3 4" key="1">
    <citation type="submission" date="2019-02" db="EMBL/GenBank/DDBJ databases">
        <title>Deep-cultivation of Planctomycetes and their phenomic and genomic characterization uncovers novel biology.</title>
        <authorList>
            <person name="Wiegand S."/>
            <person name="Jogler M."/>
            <person name="Boedeker C."/>
            <person name="Pinto D."/>
            <person name="Vollmers J."/>
            <person name="Rivas-Marin E."/>
            <person name="Kohn T."/>
            <person name="Peeters S.H."/>
            <person name="Heuer A."/>
            <person name="Rast P."/>
            <person name="Oberbeckmann S."/>
            <person name="Bunk B."/>
            <person name="Jeske O."/>
            <person name="Meyerdierks A."/>
            <person name="Storesund J.E."/>
            <person name="Kallscheuer N."/>
            <person name="Luecker S."/>
            <person name="Lage O.M."/>
            <person name="Pohl T."/>
            <person name="Merkel B.J."/>
            <person name="Hornburger P."/>
            <person name="Mueller R.-W."/>
            <person name="Bruemmer F."/>
            <person name="Labrenz M."/>
            <person name="Spormann A.M."/>
            <person name="Op Den Camp H."/>
            <person name="Overmann J."/>
            <person name="Amann R."/>
            <person name="Jetten M.S.M."/>
            <person name="Mascher T."/>
            <person name="Medema M.H."/>
            <person name="Devos D.P."/>
            <person name="Kaster A.-K."/>
            <person name="Ovreas L."/>
            <person name="Rohde M."/>
            <person name="Galperin M.Y."/>
            <person name="Jogler C."/>
        </authorList>
    </citation>
    <scope>NUCLEOTIDE SEQUENCE [LARGE SCALE GENOMIC DNA]</scope>
    <source>
        <strain evidence="3 4">CA13</strain>
    </source>
</reference>
<evidence type="ECO:0000256" key="1">
    <source>
        <dbReference type="SAM" id="SignalP"/>
    </source>
</evidence>
<dbReference type="RefSeq" id="WP_146399340.1">
    <property type="nucleotide sequence ID" value="NZ_SJPJ01000001.1"/>
</dbReference>
<organism evidence="3 4">
    <name type="scientific">Novipirellula herctigrandis</name>
    <dbReference type="NCBI Taxonomy" id="2527986"/>
    <lineage>
        <taxon>Bacteria</taxon>
        <taxon>Pseudomonadati</taxon>
        <taxon>Planctomycetota</taxon>
        <taxon>Planctomycetia</taxon>
        <taxon>Pirellulales</taxon>
        <taxon>Pirellulaceae</taxon>
        <taxon>Novipirellula</taxon>
    </lineage>
</organism>
<dbReference type="AlphaFoldDB" id="A0A5C5Z6G8"/>
<dbReference type="Gene3D" id="3.20.20.80">
    <property type="entry name" value="Glycosidases"/>
    <property type="match status" value="1"/>
</dbReference>
<keyword evidence="4" id="KW-1185">Reference proteome</keyword>
<dbReference type="SUPFAM" id="SSF51445">
    <property type="entry name" value="(Trans)glycosidases"/>
    <property type="match status" value="1"/>
</dbReference>
<evidence type="ECO:0000313" key="3">
    <source>
        <dbReference type="EMBL" id="TWT82687.1"/>
    </source>
</evidence>
<feature type="chain" id="PRO_5022764988" description="DUF5722 domain-containing protein" evidence="1">
    <location>
        <begin position="22"/>
        <end position="555"/>
    </location>
</feature>
<dbReference type="OrthoDB" id="175224at2"/>
<evidence type="ECO:0000313" key="4">
    <source>
        <dbReference type="Proteomes" id="UP000315010"/>
    </source>
</evidence>
<dbReference type="InterPro" id="IPR043780">
    <property type="entry name" value="DUF5722"/>
</dbReference>
<accession>A0A5C5Z6G8</accession>
<keyword evidence="1" id="KW-0732">Signal</keyword>
<feature type="domain" description="DUF5722" evidence="2">
    <location>
        <begin position="152"/>
        <end position="548"/>
    </location>
</feature>
<gene>
    <name evidence="3" type="ORF">CA13_41500</name>
</gene>
<comment type="caution">
    <text evidence="3">The sequence shown here is derived from an EMBL/GenBank/DDBJ whole genome shotgun (WGS) entry which is preliminary data.</text>
</comment>
<dbReference type="Proteomes" id="UP000315010">
    <property type="component" value="Unassembled WGS sequence"/>
</dbReference>
<name>A0A5C5Z6G8_9BACT</name>
<evidence type="ECO:0000259" key="2">
    <source>
        <dbReference type="Pfam" id="PF18989"/>
    </source>
</evidence>
<feature type="signal peptide" evidence="1">
    <location>
        <begin position="1"/>
        <end position="21"/>
    </location>
</feature>
<sequence precursor="true">MRRLLLSVFCFIAAVSSPQLAEAQTSAAKERLLHYLDQPFACQLTKVSVSSDLVHIEGCVPSGKDAVWIADIPIDVVLGSPEAWNTRLKIEPNTDGQFAIDVPRYRKRHGLNYDRLTSRWQLVQESTDGITPLSSARYPLSVVCRSPNLPPANPKNKKGLGGWHTGRLPNEIDDLGISAVTVNVMIHTLVQLEPGKDTFPIQWQGRTYHAKKNALERLDNGFIEAQKHGLMVSVIVLVANPAKAPSPVVKLLGHPDATKDGIFAMPNVTSAEGIGIFGAILNLMAERWSRPDGMYGRVHHWIMHNEVDAGWEWTNAGEKSSESYLDLYQRSMRLMDLIARQYDPNTRPFISLTHHWAWHGAEHWYGSKRLIDLLVRFCKVEGDFPWAVAYHPYPQSLLKPRTWEDSDATYTFETKKITPKNLEVLDAYMKQKKLRFEGSLRPVHLSENGFNSPDYSEKSLEDQAAGMALAWNKIQPLESIKMWHYHNWIDNHGEGELRIGLRKYPDDKDDPFGKKPIWYLYQSLGTAKEQEVAHPYLKTIKIESWKQVIHDGEIR</sequence>
<dbReference type="Pfam" id="PF18989">
    <property type="entry name" value="DUF5722"/>
    <property type="match status" value="1"/>
</dbReference>
<dbReference type="InterPro" id="IPR017853">
    <property type="entry name" value="GH"/>
</dbReference>
<protein>
    <recommendedName>
        <fullName evidence="2">DUF5722 domain-containing protein</fullName>
    </recommendedName>
</protein>
<dbReference type="EMBL" id="SJPJ01000001">
    <property type="protein sequence ID" value="TWT82687.1"/>
    <property type="molecule type" value="Genomic_DNA"/>
</dbReference>
<proteinExistence type="predicted"/>